<protein>
    <submittedName>
        <fullName evidence="1">Transcriptional regulator</fullName>
    </submittedName>
</protein>
<dbReference type="Gene3D" id="2.30.110.10">
    <property type="entry name" value="Electron Transport, Fmn-binding Protein, Chain A"/>
    <property type="match status" value="1"/>
</dbReference>
<comment type="caution">
    <text evidence="1">The sequence shown here is derived from an EMBL/GenBank/DDBJ whole genome shotgun (WGS) entry which is preliminary data.</text>
</comment>
<dbReference type="Proteomes" id="UP000070578">
    <property type="component" value="Unassembled WGS sequence"/>
</dbReference>
<accession>A0A139BVC6</accession>
<dbReference type="EMBL" id="LSLI01000015">
    <property type="protein sequence ID" value="KXS32944.1"/>
    <property type="molecule type" value="Genomic_DNA"/>
</dbReference>
<proteinExistence type="predicted"/>
<reference evidence="1 2" key="2">
    <citation type="submission" date="2016-03" db="EMBL/GenBank/DDBJ databases">
        <title>New uncultured bacterium of the family Gallionellaceae from acid mine drainage: description and reconstruction of genome based on metagenomic analysis of microbial community.</title>
        <authorList>
            <person name="Kadnikov V."/>
            <person name="Ivasenko D."/>
            <person name="Beletsky A."/>
            <person name="Mardanov A."/>
            <person name="Danilova E."/>
            <person name="Pimenov N."/>
            <person name="Karnachuk O."/>
            <person name="Ravin N."/>
        </authorList>
    </citation>
    <scope>NUCLEOTIDE SEQUENCE [LARGE SCALE GENOMIC DNA]</scope>
    <source>
        <strain evidence="1">ShG14-8</strain>
    </source>
</reference>
<dbReference type="AlphaFoldDB" id="A0A139BVC6"/>
<organism evidence="1 2">
    <name type="scientific">Candidatus Gallionella acididurans</name>
    <dbReference type="NCBI Taxonomy" id="1796491"/>
    <lineage>
        <taxon>Bacteria</taxon>
        <taxon>Pseudomonadati</taxon>
        <taxon>Pseudomonadota</taxon>
        <taxon>Betaproteobacteria</taxon>
        <taxon>Nitrosomonadales</taxon>
        <taxon>Gallionellaceae</taxon>
        <taxon>Gallionella</taxon>
    </lineage>
</organism>
<dbReference type="Pfam" id="PF04299">
    <property type="entry name" value="FMN_bind_2"/>
    <property type="match status" value="1"/>
</dbReference>
<dbReference type="InterPro" id="IPR012349">
    <property type="entry name" value="Split_barrel_FMN-bd"/>
</dbReference>
<sequence length="245" mass="27035">MSITIPNIQKQLQHRRATPGGVDFEDLFTITMYAPKHFEEPRIDVMHELMRARPLATLVTLTSGGLNANHIPMHLSDAPAPFGTLRGHVARANPLWSDYAKDVEVLAIFHGPDSYITPSWYATKQETGKVVPTWNYAVVHAYGTLRIIDDPVWIRAQLEALTAHNEAGFAHPWSVADAPHDYTEKLIGTIVGFEIVITRLTGKWKVSQNQPAQNQAGVIEGLNNSGLPDAKEMAALVAASMKNAR</sequence>
<evidence type="ECO:0000313" key="1">
    <source>
        <dbReference type="EMBL" id="KXS32944.1"/>
    </source>
</evidence>
<dbReference type="InterPro" id="IPR007396">
    <property type="entry name" value="TR_PAI2-type"/>
</dbReference>
<evidence type="ECO:0000313" key="2">
    <source>
        <dbReference type="Proteomes" id="UP000070578"/>
    </source>
</evidence>
<name>A0A139BVC6_9PROT</name>
<dbReference type="PIRSF" id="PIRSF010372">
    <property type="entry name" value="PaiB"/>
    <property type="match status" value="1"/>
</dbReference>
<dbReference type="PANTHER" id="PTHR35802:SF1">
    <property type="entry name" value="PROTEASE SYNTHASE AND SPORULATION PROTEIN PAI 2"/>
    <property type="match status" value="1"/>
</dbReference>
<gene>
    <name evidence="1" type="ORF">AWT59_0953</name>
</gene>
<reference evidence="1 2" key="1">
    <citation type="submission" date="2016-02" db="EMBL/GenBank/DDBJ databases">
        <authorList>
            <person name="Wen L."/>
            <person name="He K."/>
            <person name="Yang H."/>
        </authorList>
    </citation>
    <scope>NUCLEOTIDE SEQUENCE [LARGE SCALE GENOMIC DNA]</scope>
    <source>
        <strain evidence="1">ShG14-8</strain>
    </source>
</reference>
<dbReference type="SUPFAM" id="SSF50475">
    <property type="entry name" value="FMN-binding split barrel"/>
    <property type="match status" value="1"/>
</dbReference>
<dbReference type="PANTHER" id="PTHR35802">
    <property type="entry name" value="PROTEASE SYNTHASE AND SPORULATION PROTEIN PAI 2"/>
    <property type="match status" value="1"/>
</dbReference>